<dbReference type="GO" id="GO:0005778">
    <property type="term" value="C:peroxisomal membrane"/>
    <property type="evidence" value="ECO:0007669"/>
    <property type="project" value="TreeGrafter"/>
</dbReference>
<dbReference type="AlphaFoldDB" id="A0A168Q814"/>
<dbReference type="PROSITE" id="PS50081">
    <property type="entry name" value="ZF_DAG_PE_2"/>
    <property type="match status" value="1"/>
</dbReference>
<proteinExistence type="predicted"/>
<dbReference type="Pfam" id="PF00130">
    <property type="entry name" value="C1_1"/>
    <property type="match status" value="1"/>
</dbReference>
<dbReference type="GO" id="GO:0007031">
    <property type="term" value="P:peroxisome organization"/>
    <property type="evidence" value="ECO:0007669"/>
    <property type="project" value="UniProtKB-ARBA"/>
</dbReference>
<dbReference type="STRING" id="747725.A0A168Q814"/>
<dbReference type="InterPro" id="IPR052816">
    <property type="entry name" value="Peroxisomal_Membrane_PEX28-32"/>
</dbReference>
<dbReference type="PROSITE" id="PS00479">
    <property type="entry name" value="ZF_DAG_PE_1"/>
    <property type="match status" value="1"/>
</dbReference>
<dbReference type="Proteomes" id="UP000077051">
    <property type="component" value="Unassembled WGS sequence"/>
</dbReference>
<dbReference type="PANTHER" id="PTHR28304:SF2">
    <property type="entry name" value="PEROXISOMAL MEMBRANE PROTEIN PEX29"/>
    <property type="match status" value="1"/>
</dbReference>
<dbReference type="OrthoDB" id="74314at2759"/>
<evidence type="ECO:0000256" key="1">
    <source>
        <dbReference type="ARBA" id="ARBA00004141"/>
    </source>
</evidence>
<feature type="region of interest" description="Disordered" evidence="7">
    <location>
        <begin position="243"/>
        <end position="263"/>
    </location>
</feature>
<evidence type="ECO:0000313" key="11">
    <source>
        <dbReference type="Proteomes" id="UP000077051"/>
    </source>
</evidence>
<organism evidence="10 11">
    <name type="scientific">Mucor lusitanicus CBS 277.49</name>
    <dbReference type="NCBI Taxonomy" id="747725"/>
    <lineage>
        <taxon>Eukaryota</taxon>
        <taxon>Fungi</taxon>
        <taxon>Fungi incertae sedis</taxon>
        <taxon>Mucoromycota</taxon>
        <taxon>Mucoromycotina</taxon>
        <taxon>Mucoromycetes</taxon>
        <taxon>Mucorales</taxon>
        <taxon>Mucorineae</taxon>
        <taxon>Mucoraceae</taxon>
        <taxon>Mucor</taxon>
    </lineage>
</organism>
<reference evidence="10 11" key="1">
    <citation type="submission" date="2015-06" db="EMBL/GenBank/DDBJ databases">
        <title>Expansion of signal transduction pathways in fungi by whole-genome duplication.</title>
        <authorList>
            <consortium name="DOE Joint Genome Institute"/>
            <person name="Corrochano L.M."/>
            <person name="Kuo A."/>
            <person name="Marcet-Houben M."/>
            <person name="Polaino S."/>
            <person name="Salamov A."/>
            <person name="Villalobos J.M."/>
            <person name="Alvarez M.I."/>
            <person name="Avalos J."/>
            <person name="Benito E.P."/>
            <person name="Benoit I."/>
            <person name="Burger G."/>
            <person name="Camino L.P."/>
            <person name="Canovas D."/>
            <person name="Cerda-Olmedo E."/>
            <person name="Cheng J.-F."/>
            <person name="Dominguez A."/>
            <person name="Elias M."/>
            <person name="Eslava A.P."/>
            <person name="Glaser F."/>
            <person name="Grimwood J."/>
            <person name="Gutierrez G."/>
            <person name="Heitman J."/>
            <person name="Henrissat B."/>
            <person name="Iturriaga E.A."/>
            <person name="Lang B.F."/>
            <person name="Lavin J.L."/>
            <person name="Lee S."/>
            <person name="Li W."/>
            <person name="Lindquist E."/>
            <person name="Lopez-Garcia S."/>
            <person name="Luque E.M."/>
            <person name="Marcos A.T."/>
            <person name="Martin J."/>
            <person name="Mccluskey K."/>
            <person name="Medina H.R."/>
            <person name="Miralles-Duran A."/>
            <person name="Miyazaki A."/>
            <person name="Munoz-Torres E."/>
            <person name="Oguiza J.A."/>
            <person name="Ohm R."/>
            <person name="Olmedo M."/>
            <person name="Orejas M."/>
            <person name="Ortiz-Castellanos L."/>
            <person name="Pisabarro A.G."/>
            <person name="Rodriguez-Romero J."/>
            <person name="Ruiz-Herrera J."/>
            <person name="Ruiz-Vazquez R."/>
            <person name="Sanz C."/>
            <person name="Schackwitz W."/>
            <person name="Schmutz J."/>
            <person name="Shahriari M."/>
            <person name="Shelest E."/>
            <person name="Silva-Franco F."/>
            <person name="Soanes D."/>
            <person name="Syed K."/>
            <person name="Tagua V.G."/>
            <person name="Talbot N.J."/>
            <person name="Thon M."/>
            <person name="De Vries R.P."/>
            <person name="Wiebenga A."/>
            <person name="Yadav J.S."/>
            <person name="Braun E.L."/>
            <person name="Baker S."/>
            <person name="Garre V."/>
            <person name="Horwitz B."/>
            <person name="Torres-Martinez S."/>
            <person name="Idnurm A."/>
            <person name="Herrera-Estrella A."/>
            <person name="Gabaldon T."/>
            <person name="Grigoriev I.V."/>
        </authorList>
    </citation>
    <scope>NUCLEOTIDE SEQUENCE [LARGE SCALE GENOMIC DNA]</scope>
    <source>
        <strain evidence="10 11">CBS 277.49</strain>
    </source>
</reference>
<dbReference type="InterPro" id="IPR010482">
    <property type="entry name" value="TECPR1-like_DysF"/>
</dbReference>
<evidence type="ECO:0000256" key="6">
    <source>
        <dbReference type="ARBA" id="ARBA00023136"/>
    </source>
</evidence>
<keyword evidence="3" id="KW-0479">Metal-binding</keyword>
<dbReference type="PANTHER" id="PTHR28304">
    <property type="entry name" value="PEROXISOMAL MEMBRANE PROTEIN PEX29"/>
    <property type="match status" value="1"/>
</dbReference>
<dbReference type="VEuPathDB" id="FungiDB:MUCCIDRAFT_105813"/>
<gene>
    <name evidence="10" type="ORF">MUCCIDRAFT_105813</name>
</gene>
<comment type="subcellular location">
    <subcellularLocation>
        <location evidence="1">Membrane</location>
        <topology evidence="1">Multi-pass membrane protein</topology>
    </subcellularLocation>
</comment>
<evidence type="ECO:0000259" key="9">
    <source>
        <dbReference type="PROSITE" id="PS50081"/>
    </source>
</evidence>
<sequence>MSHHFAEKTYTHLTYCDTCTQLLWGMRKQGLQCKECGYNCHRKCQSTAPKCSRAITQGFLDDADATSNSKAEKYLRQLSQKAAHADRRPSTSSSTSSTASTKHVKVGGTSVYQSTFEHVKAIATSDKLQNILAEAATTEQVPVNAYLAQQAPLNPQITARNFTRFVSRCGPVFAFRDELLLLLSWENRVDTLVSLIIYCLICIYPKLIFLAPQAFLVYFILSSYPKRKAPEKLDTKDKIKQKIAKATTDKKPLEDASTSKRTQHDTPNVFPFNLSALFQPASDESAEYLKNLQNIQNTMGEFSDVYDWIMMQANQFNWSSEEKTMRILQLMIVSSVLIAFVLYVVPIKFIFLSFGLLVYGLNTRFAKYVLNEVQPYMVQFGRRNTMALLEWYADLEKRLENQDHLQEISVFENQRWWPRRGYLHEMVNDERSPWSDFTGAIYMPIITEIPAPKGYQWKETSEWTLDTTGPWVDTYLEIANIAAVLVEIAVKPDDDGWIYSDDSWRISIPQVEPVDFDDGEQNSENMTRRRRWVRECEKI</sequence>
<dbReference type="GO" id="GO:0046872">
    <property type="term" value="F:metal ion binding"/>
    <property type="evidence" value="ECO:0007669"/>
    <property type="project" value="UniProtKB-KW"/>
</dbReference>
<evidence type="ECO:0000256" key="5">
    <source>
        <dbReference type="ARBA" id="ARBA00022989"/>
    </source>
</evidence>
<evidence type="ECO:0000256" key="4">
    <source>
        <dbReference type="ARBA" id="ARBA00022833"/>
    </source>
</evidence>
<feature type="domain" description="Phorbol-ester/DAG-type" evidence="9">
    <location>
        <begin position="2"/>
        <end position="51"/>
    </location>
</feature>
<keyword evidence="2 8" id="KW-0812">Transmembrane</keyword>
<feature type="compositionally biased region" description="Low complexity" evidence="7">
    <location>
        <begin position="90"/>
        <end position="101"/>
    </location>
</feature>
<feature type="transmembrane region" description="Helical" evidence="8">
    <location>
        <begin position="330"/>
        <end position="361"/>
    </location>
</feature>
<protein>
    <recommendedName>
        <fullName evidence="9">Phorbol-ester/DAG-type domain-containing protein</fullName>
    </recommendedName>
</protein>
<dbReference type="SUPFAM" id="SSF57889">
    <property type="entry name" value="Cysteine-rich domain"/>
    <property type="match status" value="1"/>
</dbReference>
<keyword evidence="11" id="KW-1185">Reference proteome</keyword>
<evidence type="ECO:0000256" key="3">
    <source>
        <dbReference type="ARBA" id="ARBA00022723"/>
    </source>
</evidence>
<dbReference type="Pfam" id="PF06398">
    <property type="entry name" value="Pex24p"/>
    <property type="match status" value="1"/>
</dbReference>
<evidence type="ECO:0000256" key="2">
    <source>
        <dbReference type="ARBA" id="ARBA00022692"/>
    </source>
</evidence>
<comment type="caution">
    <text evidence="10">The sequence shown here is derived from an EMBL/GenBank/DDBJ whole genome shotgun (WGS) entry which is preliminary data.</text>
</comment>
<dbReference type="InterPro" id="IPR002219">
    <property type="entry name" value="PKC_DAG/PE"/>
</dbReference>
<name>A0A168Q814_MUCCL</name>
<evidence type="ECO:0000313" key="10">
    <source>
        <dbReference type="EMBL" id="OAD08843.1"/>
    </source>
</evidence>
<keyword evidence="6 8" id="KW-0472">Membrane</keyword>
<accession>A0A168Q814</accession>
<dbReference type="EMBL" id="AMYB01000001">
    <property type="protein sequence ID" value="OAD08843.1"/>
    <property type="molecule type" value="Genomic_DNA"/>
</dbReference>
<keyword evidence="4" id="KW-0862">Zinc</keyword>
<feature type="region of interest" description="Disordered" evidence="7">
    <location>
        <begin position="78"/>
        <end position="102"/>
    </location>
</feature>
<feature type="transmembrane region" description="Helical" evidence="8">
    <location>
        <begin position="195"/>
        <end position="221"/>
    </location>
</feature>
<dbReference type="SMART" id="SM00109">
    <property type="entry name" value="C1"/>
    <property type="match status" value="1"/>
</dbReference>
<evidence type="ECO:0000256" key="7">
    <source>
        <dbReference type="SAM" id="MobiDB-lite"/>
    </source>
</evidence>
<evidence type="ECO:0000256" key="8">
    <source>
        <dbReference type="SAM" id="Phobius"/>
    </source>
</evidence>
<keyword evidence="5 8" id="KW-1133">Transmembrane helix</keyword>
<dbReference type="InterPro" id="IPR046349">
    <property type="entry name" value="C1-like_sf"/>
</dbReference>
<feature type="compositionally biased region" description="Basic and acidic residues" evidence="7">
    <location>
        <begin position="247"/>
        <end position="263"/>
    </location>
</feature>
<dbReference type="Gene3D" id="3.30.60.20">
    <property type="match status" value="1"/>
</dbReference>